<proteinExistence type="predicted"/>
<reference evidence="1 2" key="1">
    <citation type="submission" date="2022-09" db="EMBL/GenBank/DDBJ databases">
        <authorList>
            <person name="Kop L."/>
        </authorList>
    </citation>
    <scope>NUCLEOTIDE SEQUENCE [LARGE SCALE GENOMIC DNA]</scope>
    <source>
        <strain evidence="1 2">347</strain>
    </source>
</reference>
<dbReference type="Proteomes" id="UP001157733">
    <property type="component" value="Chromosome"/>
</dbReference>
<evidence type="ECO:0000313" key="1">
    <source>
        <dbReference type="EMBL" id="CAI2719700.1"/>
    </source>
</evidence>
<protein>
    <submittedName>
        <fullName evidence="1">Uncharacterized protein</fullName>
    </submittedName>
</protein>
<gene>
    <name evidence="1" type="ORF">NSPWAT_2844</name>
</gene>
<name>A0ABN8W4H3_9BACT</name>
<evidence type="ECO:0000313" key="2">
    <source>
        <dbReference type="Proteomes" id="UP001157733"/>
    </source>
</evidence>
<accession>A0ABN8W4H3</accession>
<keyword evidence="2" id="KW-1185">Reference proteome</keyword>
<dbReference type="EMBL" id="OX336137">
    <property type="protein sequence ID" value="CAI2719700.1"/>
    <property type="molecule type" value="Genomic_DNA"/>
</dbReference>
<sequence>MYPPIFRGQEKTVLQMNRNIKKTFIKFFFINLFFLNACEMNLDVEIDADKFDPKELIGTYKGHHNKVEDYLELKEDGSFTQTFILREGRSFENTGIWNYKVSNFNDKKSVHIDFIEIVITGMMNENPSMVFGPPIQRKP</sequence>
<organism evidence="1 2">
    <name type="scientific">Nitrospina watsonii</name>
    <dbReference type="NCBI Taxonomy" id="1323948"/>
    <lineage>
        <taxon>Bacteria</taxon>
        <taxon>Pseudomonadati</taxon>
        <taxon>Nitrospinota/Tectimicrobiota group</taxon>
        <taxon>Nitrospinota</taxon>
        <taxon>Nitrospinia</taxon>
        <taxon>Nitrospinales</taxon>
        <taxon>Nitrospinaceae</taxon>
        <taxon>Nitrospina</taxon>
    </lineage>
</organism>